<feature type="transmembrane region" description="Helical" evidence="5">
    <location>
        <begin position="125"/>
        <end position="145"/>
    </location>
</feature>
<evidence type="ECO:0000256" key="5">
    <source>
        <dbReference type="SAM" id="Phobius"/>
    </source>
</evidence>
<comment type="caution">
    <text evidence="7">The sequence shown here is derived from an EMBL/GenBank/DDBJ whole genome shotgun (WGS) entry which is preliminary data.</text>
</comment>
<dbReference type="GO" id="GO:0006508">
    <property type="term" value="P:proteolysis"/>
    <property type="evidence" value="ECO:0007669"/>
    <property type="project" value="UniProtKB-KW"/>
</dbReference>
<evidence type="ECO:0000313" key="7">
    <source>
        <dbReference type="EMBL" id="GGF92986.1"/>
    </source>
</evidence>
<evidence type="ECO:0000259" key="6">
    <source>
        <dbReference type="Pfam" id="PF01694"/>
    </source>
</evidence>
<feature type="transmembrane region" description="Helical" evidence="5">
    <location>
        <begin position="95"/>
        <end position="113"/>
    </location>
</feature>
<keyword evidence="4 5" id="KW-0472">Membrane</keyword>
<dbReference type="AlphaFoldDB" id="A0A917CMZ3"/>
<dbReference type="Pfam" id="PF01694">
    <property type="entry name" value="Rhomboid"/>
    <property type="match status" value="1"/>
</dbReference>
<proteinExistence type="predicted"/>
<dbReference type="SUPFAM" id="SSF144091">
    <property type="entry name" value="Rhomboid-like"/>
    <property type="match status" value="1"/>
</dbReference>
<protein>
    <submittedName>
        <fullName evidence="7">Rhomboid family intramembrane serine protease</fullName>
    </submittedName>
</protein>
<feature type="transmembrane region" description="Helical" evidence="5">
    <location>
        <begin position="20"/>
        <end position="44"/>
    </location>
</feature>
<dbReference type="GO" id="GO:0004252">
    <property type="term" value="F:serine-type endopeptidase activity"/>
    <property type="evidence" value="ECO:0007669"/>
    <property type="project" value="InterPro"/>
</dbReference>
<keyword evidence="3 5" id="KW-1133">Transmembrane helix</keyword>
<dbReference type="Proteomes" id="UP000605253">
    <property type="component" value="Unassembled WGS sequence"/>
</dbReference>
<dbReference type="Gene3D" id="1.20.1540.10">
    <property type="entry name" value="Rhomboid-like"/>
    <property type="match status" value="1"/>
</dbReference>
<keyword evidence="7" id="KW-0378">Hydrolase</keyword>
<dbReference type="InterPro" id="IPR035952">
    <property type="entry name" value="Rhomboid-like_sf"/>
</dbReference>
<evidence type="ECO:0000313" key="8">
    <source>
        <dbReference type="Proteomes" id="UP000605253"/>
    </source>
</evidence>
<dbReference type="GO" id="GO:0016020">
    <property type="term" value="C:membrane"/>
    <property type="evidence" value="ECO:0007669"/>
    <property type="project" value="UniProtKB-SubCell"/>
</dbReference>
<keyword evidence="2 5" id="KW-0812">Transmembrane</keyword>
<sequence length="202" mass="22740">MQNHNNPLAAIPPVTRNVLIAMLVMFVFQQLFGNAAGQFIYRYFPLYPINSDYFYPWQLVTYSLLHGNFMHLFFNGFAIWMFGSQIEHYWGEKKYGLYLIVCIIGAALANALLSNAPAIGISGAVYGLLVAYGMMWPNHTIYLVIPPIPMKAKYFVLIFAGIALISSINPSQDGIAHIAHLGGALTGFLLIQYWRGKPPFKW</sequence>
<feature type="transmembrane region" description="Helical" evidence="5">
    <location>
        <begin position="152"/>
        <end position="169"/>
    </location>
</feature>
<dbReference type="EMBL" id="BMEO01000004">
    <property type="protein sequence ID" value="GGF92986.1"/>
    <property type="molecule type" value="Genomic_DNA"/>
</dbReference>
<accession>A0A917CMZ3</accession>
<evidence type="ECO:0000256" key="3">
    <source>
        <dbReference type="ARBA" id="ARBA00022989"/>
    </source>
</evidence>
<feature type="transmembrane region" description="Helical" evidence="5">
    <location>
        <begin position="64"/>
        <end position="83"/>
    </location>
</feature>
<name>A0A917CMZ3_9GAMM</name>
<gene>
    <name evidence="7" type="ORF">GCM10011365_12790</name>
</gene>
<reference evidence="7" key="2">
    <citation type="submission" date="2020-09" db="EMBL/GenBank/DDBJ databases">
        <authorList>
            <person name="Sun Q."/>
            <person name="Zhou Y."/>
        </authorList>
    </citation>
    <scope>NUCLEOTIDE SEQUENCE</scope>
    <source>
        <strain evidence="7">CGMCC 1.12181</strain>
    </source>
</reference>
<dbReference type="InterPro" id="IPR022764">
    <property type="entry name" value="Peptidase_S54_rhomboid_dom"/>
</dbReference>
<dbReference type="PANTHER" id="PTHR43066">
    <property type="entry name" value="RHOMBOID-RELATED PROTEIN"/>
    <property type="match status" value="1"/>
</dbReference>
<comment type="subcellular location">
    <subcellularLocation>
        <location evidence="1">Membrane</location>
        <topology evidence="1">Multi-pass membrane protein</topology>
    </subcellularLocation>
</comment>
<feature type="transmembrane region" description="Helical" evidence="5">
    <location>
        <begin position="175"/>
        <end position="194"/>
    </location>
</feature>
<dbReference type="PANTHER" id="PTHR43066:SF11">
    <property type="entry name" value="PEPTIDASE S54 RHOMBOID DOMAIN-CONTAINING PROTEIN"/>
    <property type="match status" value="1"/>
</dbReference>
<evidence type="ECO:0000256" key="4">
    <source>
        <dbReference type="ARBA" id="ARBA00023136"/>
    </source>
</evidence>
<evidence type="ECO:0000256" key="2">
    <source>
        <dbReference type="ARBA" id="ARBA00022692"/>
    </source>
</evidence>
<keyword evidence="7" id="KW-0645">Protease</keyword>
<organism evidence="7 8">
    <name type="scientific">Marinicella pacifica</name>
    <dbReference type="NCBI Taxonomy" id="1171543"/>
    <lineage>
        <taxon>Bacteria</taxon>
        <taxon>Pseudomonadati</taxon>
        <taxon>Pseudomonadota</taxon>
        <taxon>Gammaproteobacteria</taxon>
        <taxon>Lysobacterales</taxon>
        <taxon>Marinicellaceae</taxon>
        <taxon>Marinicella</taxon>
    </lineage>
</organism>
<reference evidence="7" key="1">
    <citation type="journal article" date="2014" name="Int. J. Syst. Evol. Microbiol.">
        <title>Complete genome sequence of Corynebacterium casei LMG S-19264T (=DSM 44701T), isolated from a smear-ripened cheese.</title>
        <authorList>
            <consortium name="US DOE Joint Genome Institute (JGI-PGF)"/>
            <person name="Walter F."/>
            <person name="Albersmeier A."/>
            <person name="Kalinowski J."/>
            <person name="Ruckert C."/>
        </authorList>
    </citation>
    <scope>NUCLEOTIDE SEQUENCE</scope>
    <source>
        <strain evidence="7">CGMCC 1.12181</strain>
    </source>
</reference>
<feature type="domain" description="Peptidase S54 rhomboid" evidence="6">
    <location>
        <begin position="56"/>
        <end position="191"/>
    </location>
</feature>
<evidence type="ECO:0000256" key="1">
    <source>
        <dbReference type="ARBA" id="ARBA00004141"/>
    </source>
</evidence>
<keyword evidence="8" id="KW-1185">Reference proteome</keyword>